<protein>
    <recommendedName>
        <fullName evidence="1">Glutaredoxin domain-containing protein</fullName>
    </recommendedName>
</protein>
<gene>
    <name evidence="2" type="ORF">EZV62_010924</name>
</gene>
<evidence type="ECO:0000313" key="3">
    <source>
        <dbReference type="Proteomes" id="UP000323000"/>
    </source>
</evidence>
<accession>A0A5C7I3X6</accession>
<dbReference type="GO" id="GO:0034599">
    <property type="term" value="P:cellular response to oxidative stress"/>
    <property type="evidence" value="ECO:0007669"/>
    <property type="project" value="TreeGrafter"/>
</dbReference>
<dbReference type="OrthoDB" id="418495at2759"/>
<dbReference type="InterPro" id="IPR036249">
    <property type="entry name" value="Thioredoxin-like_sf"/>
</dbReference>
<organism evidence="2 3">
    <name type="scientific">Acer yangbiense</name>
    <dbReference type="NCBI Taxonomy" id="1000413"/>
    <lineage>
        <taxon>Eukaryota</taxon>
        <taxon>Viridiplantae</taxon>
        <taxon>Streptophyta</taxon>
        <taxon>Embryophyta</taxon>
        <taxon>Tracheophyta</taxon>
        <taxon>Spermatophyta</taxon>
        <taxon>Magnoliopsida</taxon>
        <taxon>eudicotyledons</taxon>
        <taxon>Gunneridae</taxon>
        <taxon>Pentapetalae</taxon>
        <taxon>rosids</taxon>
        <taxon>malvids</taxon>
        <taxon>Sapindales</taxon>
        <taxon>Sapindaceae</taxon>
        <taxon>Hippocastanoideae</taxon>
        <taxon>Acereae</taxon>
        <taxon>Acer</taxon>
    </lineage>
</organism>
<name>A0A5C7I3X6_9ROSI</name>
<dbReference type="PANTHER" id="PTHR45694">
    <property type="entry name" value="GLUTAREDOXIN 2"/>
    <property type="match status" value="1"/>
</dbReference>
<evidence type="ECO:0000313" key="2">
    <source>
        <dbReference type="EMBL" id="TXG63930.1"/>
    </source>
</evidence>
<sequence length="203" mass="22315">MAVTSHLTKFSSFPLNPSRTLSSSSLSHLPTNNFGLVNNAKLTSGTSFSINGKRRYGAVSVQAMASSFGSRLEETVKKTVSENPVVVYSKTWCSYSSEVKSLFKRLGVLPMVIELDEMGLSFFLSFRSPRPPTTEGIGKANWTAYCPKCFHRSKLTVSEFAVYTDTMLIWGKHIGGCTDTVKLYRKGELEPLLSEANASTTES</sequence>
<dbReference type="PANTHER" id="PTHR45694:SF18">
    <property type="entry name" value="GLUTAREDOXIN-1-RELATED"/>
    <property type="match status" value="1"/>
</dbReference>
<proteinExistence type="predicted"/>
<dbReference type="AlphaFoldDB" id="A0A5C7I3X6"/>
<dbReference type="SUPFAM" id="SSF52833">
    <property type="entry name" value="Thioredoxin-like"/>
    <property type="match status" value="1"/>
</dbReference>
<keyword evidence="3" id="KW-1185">Reference proteome</keyword>
<feature type="domain" description="Glutaredoxin" evidence="1">
    <location>
        <begin position="85"/>
        <end position="118"/>
    </location>
</feature>
<reference evidence="3" key="1">
    <citation type="journal article" date="2019" name="Gigascience">
        <title>De novo genome assembly of the endangered Acer yangbiense, a plant species with extremely small populations endemic to Yunnan Province, China.</title>
        <authorList>
            <person name="Yang J."/>
            <person name="Wariss H.M."/>
            <person name="Tao L."/>
            <person name="Zhang R."/>
            <person name="Yun Q."/>
            <person name="Hollingsworth P."/>
            <person name="Dao Z."/>
            <person name="Luo G."/>
            <person name="Guo H."/>
            <person name="Ma Y."/>
            <person name="Sun W."/>
        </authorList>
    </citation>
    <scope>NUCLEOTIDE SEQUENCE [LARGE SCALE GENOMIC DNA]</scope>
    <source>
        <strain evidence="3">cv. Malutang</strain>
    </source>
</reference>
<dbReference type="PROSITE" id="PS51354">
    <property type="entry name" value="GLUTAREDOXIN_2"/>
    <property type="match status" value="1"/>
</dbReference>
<dbReference type="EMBL" id="VAHF01000004">
    <property type="protein sequence ID" value="TXG63930.1"/>
    <property type="molecule type" value="Genomic_DNA"/>
</dbReference>
<dbReference type="GO" id="GO:0015038">
    <property type="term" value="F:glutathione disulfide oxidoreductase activity"/>
    <property type="evidence" value="ECO:0007669"/>
    <property type="project" value="TreeGrafter"/>
</dbReference>
<dbReference type="InterPro" id="IPR002109">
    <property type="entry name" value="Glutaredoxin"/>
</dbReference>
<dbReference type="Proteomes" id="UP000323000">
    <property type="component" value="Chromosome 4"/>
</dbReference>
<dbReference type="Pfam" id="PF00462">
    <property type="entry name" value="Glutaredoxin"/>
    <property type="match status" value="1"/>
</dbReference>
<evidence type="ECO:0000259" key="1">
    <source>
        <dbReference type="Pfam" id="PF00462"/>
    </source>
</evidence>
<dbReference type="GO" id="GO:0005737">
    <property type="term" value="C:cytoplasm"/>
    <property type="evidence" value="ECO:0007669"/>
    <property type="project" value="TreeGrafter"/>
</dbReference>
<dbReference type="Gene3D" id="3.40.30.10">
    <property type="entry name" value="Glutaredoxin"/>
    <property type="match status" value="1"/>
</dbReference>
<comment type="caution">
    <text evidence="2">The sequence shown here is derived from an EMBL/GenBank/DDBJ whole genome shotgun (WGS) entry which is preliminary data.</text>
</comment>